<dbReference type="PROSITE" id="PS50112">
    <property type="entry name" value="PAS"/>
    <property type="match status" value="1"/>
</dbReference>
<dbReference type="Pfam" id="PF08447">
    <property type="entry name" value="PAS_3"/>
    <property type="match status" value="1"/>
</dbReference>
<dbReference type="SMART" id="SM00267">
    <property type="entry name" value="GGDEF"/>
    <property type="match status" value="1"/>
</dbReference>
<sequence length="1227" mass="139453">MANTKFKFYTLIFIITVMLLAALVVADNYILAKHATQSESQVHNQLTPVANALTFNLYTNIQIIKGLPALFSINPTLSQKDYATAAAKIFEGQTQLINIVAAPDLIIKYVYPIQGNEAVKNVDYRTLPNQIGSVNRAVATKKLVLAGPLTLVQGGQGLVSRIPVYMNDPDGHEFFWGLVSTVIDANRLYQASGLSDAALSIDVAIRGRDGLGEKGEVFFGNPDLFEQKNIASIITVPNGSWLIVARPKGGWEKLPDDIWLTRLYLVVAALLLFFILFSFLKTSMKASLANLKFRSLIVTSPIPYILLNTKQQITFLNDTFIKTFGYTIKDIPTIAAWRAKAYPDQQYREHVAYSWNRYVEEFQTSADMLSPIEVNIQSKYGKTHTALKSLSENIDNSGSEYTIVLYDITERKRAEEQLQISKHQLEKVIEGAELGYWDWNYKTGEHYVNDRWLSMLGLFQHQMKNSISDWELLIHPDDKQAAMDLVQTHIKSNQAYVVEFRMQHVDGHWVWIQGAGAVVEYDELTKEPLRLCGTHQDITARKKIEEKLLLSARVFSDTYEGILITDTNNIIIDVNPAYCDITGYSREEVIGQTPDILNSGMQSEAFYGEIWQELQEQGHWQGEVRHRKKDGQVYVELLTFSQLLDDKGQVINYIGIFTDITDRKQQQEKLSLMAHYDLLTGLPNRVLFADRFHQAIAHSKRTKSQLAVCFLDLDHFKPVNDNYGHEVGDQLLIQVAERIKASLREEDTVSRQGGDEFAFLLNDVDSFEHCKLTLERLHRSLAQPYLIDGYAHNISASTGVTIFPSDNSDIDTLLRHADQAMYQSKQAGRNRYQLFDTQDDQDVVNKHHRLAEIERGLINNEFTLYYQPKVNMMTGEVFGVEALLRWLHPEKGLLPPLSFLPFIDGTDLEIMIGQWVINEALEQLQYWNQQGIKLEVSVNIASHHLRSPLFCTQLSDALAEYSAVDPHSLQLEILESSALGDLDAISSIIKTIQNTFGVNVALDDFGTGYSSLTHLRNLSANTLKIDQSFVRDILEDPSDYAIIEGVIGLANAFNRKVIAEGVESQEHGEILIMMGCEQAQGYGIAKPMPADQFVDWLNNYQPNQVWVEFGQQHRSDKENKVKLFRLVARYWMNRFVSNIESSADTIKSWPLMSDYNDHCGKWLKRERQELLFAKEPLLQLNKTYEELHGIARYLRGQYLAGNIEQAQAGLVELRLIFDDLFINTKSL</sequence>
<keyword evidence="2 5" id="KW-0812">Transmembrane</keyword>
<gene>
    <name evidence="11" type="ORF">LCGC14_0506890</name>
</gene>
<evidence type="ECO:0000256" key="2">
    <source>
        <dbReference type="ARBA" id="ARBA00022692"/>
    </source>
</evidence>
<evidence type="ECO:0000259" key="8">
    <source>
        <dbReference type="PROSITE" id="PS50839"/>
    </source>
</evidence>
<comment type="subcellular location">
    <subcellularLocation>
        <location evidence="1">Membrane</location>
    </subcellularLocation>
</comment>
<dbReference type="InterPro" id="IPR000160">
    <property type="entry name" value="GGDEF_dom"/>
</dbReference>
<dbReference type="PANTHER" id="PTHR44757">
    <property type="entry name" value="DIGUANYLATE CYCLASE DGCP"/>
    <property type="match status" value="1"/>
</dbReference>
<protein>
    <submittedName>
        <fullName evidence="11">Uncharacterized protein</fullName>
    </submittedName>
</protein>
<dbReference type="InterPro" id="IPR013655">
    <property type="entry name" value="PAS_fold_3"/>
</dbReference>
<dbReference type="NCBIfam" id="TIGR00254">
    <property type="entry name" value="GGDEF"/>
    <property type="match status" value="1"/>
</dbReference>
<feature type="transmembrane region" description="Helical" evidence="5">
    <location>
        <begin position="259"/>
        <end position="279"/>
    </location>
</feature>
<dbReference type="SUPFAM" id="SSF55073">
    <property type="entry name" value="Nucleotide cyclase"/>
    <property type="match status" value="1"/>
</dbReference>
<dbReference type="SMART" id="SM00086">
    <property type="entry name" value="PAC"/>
    <property type="match status" value="3"/>
</dbReference>
<dbReference type="InterPro" id="IPR029787">
    <property type="entry name" value="Nucleotide_cyclase"/>
</dbReference>
<dbReference type="InterPro" id="IPR001633">
    <property type="entry name" value="EAL_dom"/>
</dbReference>
<dbReference type="InterPro" id="IPR043128">
    <property type="entry name" value="Rev_trsase/Diguanyl_cyclase"/>
</dbReference>
<evidence type="ECO:0000259" key="6">
    <source>
        <dbReference type="PROSITE" id="PS50112"/>
    </source>
</evidence>
<feature type="domain" description="EAL" evidence="9">
    <location>
        <begin position="846"/>
        <end position="1101"/>
    </location>
</feature>
<keyword evidence="4 5" id="KW-0472">Membrane</keyword>
<dbReference type="SMART" id="SM00052">
    <property type="entry name" value="EAL"/>
    <property type="match status" value="1"/>
</dbReference>
<dbReference type="SMART" id="SM00091">
    <property type="entry name" value="PAS"/>
    <property type="match status" value="3"/>
</dbReference>
<dbReference type="InterPro" id="IPR035919">
    <property type="entry name" value="EAL_sf"/>
</dbReference>
<dbReference type="FunFam" id="3.30.70.270:FF:000001">
    <property type="entry name" value="Diguanylate cyclase domain protein"/>
    <property type="match status" value="1"/>
</dbReference>
<dbReference type="PANTHER" id="PTHR44757:SF2">
    <property type="entry name" value="BIOFILM ARCHITECTURE MAINTENANCE PROTEIN MBAA"/>
    <property type="match status" value="1"/>
</dbReference>
<evidence type="ECO:0000259" key="7">
    <source>
        <dbReference type="PROSITE" id="PS50113"/>
    </source>
</evidence>
<dbReference type="CDD" id="cd01949">
    <property type="entry name" value="GGDEF"/>
    <property type="match status" value="1"/>
</dbReference>
<dbReference type="Pfam" id="PF13426">
    <property type="entry name" value="PAS_9"/>
    <property type="match status" value="1"/>
</dbReference>
<feature type="domain" description="GGDEF" evidence="10">
    <location>
        <begin position="704"/>
        <end position="837"/>
    </location>
</feature>
<dbReference type="InterPro" id="IPR042240">
    <property type="entry name" value="CHASE_sf"/>
</dbReference>
<feature type="domain" description="PAC" evidence="7">
    <location>
        <begin position="620"/>
        <end position="672"/>
    </location>
</feature>
<dbReference type="AlphaFoldDB" id="A0A0F9VAS7"/>
<dbReference type="GO" id="GO:0016020">
    <property type="term" value="C:membrane"/>
    <property type="evidence" value="ECO:0007669"/>
    <property type="project" value="UniProtKB-SubCell"/>
</dbReference>
<dbReference type="PROSITE" id="PS50883">
    <property type="entry name" value="EAL"/>
    <property type="match status" value="1"/>
</dbReference>
<dbReference type="PROSITE" id="PS50839">
    <property type="entry name" value="CHASE"/>
    <property type="match status" value="1"/>
</dbReference>
<dbReference type="Pfam" id="PF00563">
    <property type="entry name" value="EAL"/>
    <property type="match status" value="1"/>
</dbReference>
<comment type="caution">
    <text evidence="11">The sequence shown here is derived from an EMBL/GenBank/DDBJ whole genome shotgun (WGS) entry which is preliminary data.</text>
</comment>
<organism evidence="11">
    <name type="scientific">marine sediment metagenome</name>
    <dbReference type="NCBI Taxonomy" id="412755"/>
    <lineage>
        <taxon>unclassified sequences</taxon>
        <taxon>metagenomes</taxon>
        <taxon>ecological metagenomes</taxon>
    </lineage>
</organism>
<dbReference type="InterPro" id="IPR035965">
    <property type="entry name" value="PAS-like_dom_sf"/>
</dbReference>
<dbReference type="GO" id="GO:0007165">
    <property type="term" value="P:signal transduction"/>
    <property type="evidence" value="ECO:0007669"/>
    <property type="project" value="UniProtKB-ARBA"/>
</dbReference>
<feature type="domain" description="PAC" evidence="7">
    <location>
        <begin position="496"/>
        <end position="550"/>
    </location>
</feature>
<evidence type="ECO:0000259" key="10">
    <source>
        <dbReference type="PROSITE" id="PS50887"/>
    </source>
</evidence>
<dbReference type="Gene3D" id="3.30.450.350">
    <property type="entry name" value="CHASE domain"/>
    <property type="match status" value="1"/>
</dbReference>
<dbReference type="PROSITE" id="PS50113">
    <property type="entry name" value="PAC"/>
    <property type="match status" value="3"/>
</dbReference>
<dbReference type="InterPro" id="IPR000700">
    <property type="entry name" value="PAS-assoc_C"/>
</dbReference>
<dbReference type="InterPro" id="IPR000014">
    <property type="entry name" value="PAS"/>
</dbReference>
<evidence type="ECO:0000256" key="5">
    <source>
        <dbReference type="SAM" id="Phobius"/>
    </source>
</evidence>
<accession>A0A0F9VAS7</accession>
<dbReference type="InterPro" id="IPR001610">
    <property type="entry name" value="PAC"/>
</dbReference>
<dbReference type="NCBIfam" id="TIGR00229">
    <property type="entry name" value="sensory_box"/>
    <property type="match status" value="3"/>
</dbReference>
<dbReference type="SUPFAM" id="SSF141868">
    <property type="entry name" value="EAL domain-like"/>
    <property type="match status" value="1"/>
</dbReference>
<dbReference type="SMART" id="SM01079">
    <property type="entry name" value="CHASE"/>
    <property type="match status" value="1"/>
</dbReference>
<dbReference type="Pfam" id="PF00990">
    <property type="entry name" value="GGDEF"/>
    <property type="match status" value="1"/>
</dbReference>
<evidence type="ECO:0000256" key="3">
    <source>
        <dbReference type="ARBA" id="ARBA00022989"/>
    </source>
</evidence>
<proteinExistence type="predicted"/>
<keyword evidence="3 5" id="KW-1133">Transmembrane helix</keyword>
<feature type="domain" description="PAC" evidence="7">
    <location>
        <begin position="370"/>
        <end position="420"/>
    </location>
</feature>
<dbReference type="CDD" id="cd00130">
    <property type="entry name" value="PAS"/>
    <property type="match status" value="2"/>
</dbReference>
<dbReference type="Gene3D" id="3.30.450.20">
    <property type="entry name" value="PAS domain"/>
    <property type="match status" value="3"/>
</dbReference>
<dbReference type="CDD" id="cd01948">
    <property type="entry name" value="EAL"/>
    <property type="match status" value="1"/>
</dbReference>
<reference evidence="11" key="1">
    <citation type="journal article" date="2015" name="Nature">
        <title>Complex archaea that bridge the gap between prokaryotes and eukaryotes.</title>
        <authorList>
            <person name="Spang A."/>
            <person name="Saw J.H."/>
            <person name="Jorgensen S.L."/>
            <person name="Zaremba-Niedzwiedzka K."/>
            <person name="Martijn J."/>
            <person name="Lind A.E."/>
            <person name="van Eijk R."/>
            <person name="Schleper C."/>
            <person name="Guy L."/>
            <person name="Ettema T.J."/>
        </authorList>
    </citation>
    <scope>NUCLEOTIDE SEQUENCE</scope>
</reference>
<dbReference type="InterPro" id="IPR052155">
    <property type="entry name" value="Biofilm_reg_signaling"/>
</dbReference>
<feature type="domain" description="PAS" evidence="6">
    <location>
        <begin position="553"/>
        <end position="593"/>
    </location>
</feature>
<dbReference type="Gene3D" id="3.20.20.450">
    <property type="entry name" value="EAL domain"/>
    <property type="match status" value="1"/>
</dbReference>
<dbReference type="GO" id="GO:0003824">
    <property type="term" value="F:catalytic activity"/>
    <property type="evidence" value="ECO:0007669"/>
    <property type="project" value="UniProtKB-ARBA"/>
</dbReference>
<evidence type="ECO:0000256" key="4">
    <source>
        <dbReference type="ARBA" id="ARBA00023136"/>
    </source>
</evidence>
<dbReference type="Gene3D" id="3.30.70.270">
    <property type="match status" value="1"/>
</dbReference>
<dbReference type="EMBL" id="LAZR01000607">
    <property type="protein sequence ID" value="KKN62918.1"/>
    <property type="molecule type" value="Genomic_DNA"/>
</dbReference>
<evidence type="ECO:0000313" key="11">
    <source>
        <dbReference type="EMBL" id="KKN62918.1"/>
    </source>
</evidence>
<dbReference type="InterPro" id="IPR006189">
    <property type="entry name" value="CHASE_dom"/>
</dbReference>
<dbReference type="Pfam" id="PF03924">
    <property type="entry name" value="CHASE"/>
    <property type="match status" value="1"/>
</dbReference>
<evidence type="ECO:0000259" key="9">
    <source>
        <dbReference type="PROSITE" id="PS50883"/>
    </source>
</evidence>
<dbReference type="Pfam" id="PF13188">
    <property type="entry name" value="PAS_8"/>
    <property type="match status" value="1"/>
</dbReference>
<dbReference type="PROSITE" id="PS50887">
    <property type="entry name" value="GGDEF"/>
    <property type="match status" value="1"/>
</dbReference>
<dbReference type="SUPFAM" id="SSF55785">
    <property type="entry name" value="PYP-like sensor domain (PAS domain)"/>
    <property type="match status" value="3"/>
</dbReference>
<feature type="domain" description="CHASE" evidence="8">
    <location>
        <begin position="103"/>
        <end position="244"/>
    </location>
</feature>
<evidence type="ECO:0000256" key="1">
    <source>
        <dbReference type="ARBA" id="ARBA00004370"/>
    </source>
</evidence>
<name>A0A0F9VAS7_9ZZZZ</name>